<comment type="caution">
    <text evidence="5">The sequence shown here is derived from an EMBL/GenBank/DDBJ whole genome shotgun (WGS) entry which is preliminary data.</text>
</comment>
<dbReference type="CDD" id="cd00063">
    <property type="entry name" value="FN3"/>
    <property type="match status" value="1"/>
</dbReference>
<feature type="domain" description="Fibronectin type-III" evidence="4">
    <location>
        <begin position="547"/>
        <end position="651"/>
    </location>
</feature>
<evidence type="ECO:0000256" key="3">
    <source>
        <dbReference type="ARBA" id="ARBA00022729"/>
    </source>
</evidence>
<protein>
    <submittedName>
        <fullName evidence="5">DNRLRE domain-containing protein</fullName>
    </submittedName>
</protein>
<dbReference type="NCBIfam" id="NF033679">
    <property type="entry name" value="DNRLRE_dom"/>
    <property type="match status" value="1"/>
</dbReference>
<dbReference type="GO" id="GO:0005576">
    <property type="term" value="C:extracellular region"/>
    <property type="evidence" value="ECO:0007669"/>
    <property type="project" value="UniProtKB-SubCell"/>
</dbReference>
<dbReference type="InterPro" id="IPR013783">
    <property type="entry name" value="Ig-like_fold"/>
</dbReference>
<name>A0A3B0BRV7_9BACL</name>
<dbReference type="Pfam" id="PF17957">
    <property type="entry name" value="Big_7"/>
    <property type="match status" value="1"/>
</dbReference>
<dbReference type="InterPro" id="IPR055372">
    <property type="entry name" value="CBM96"/>
</dbReference>
<keyword evidence="2" id="KW-0964">Secreted</keyword>
<keyword evidence="3" id="KW-0732">Signal</keyword>
<dbReference type="InterPro" id="IPR003961">
    <property type="entry name" value="FN3_dom"/>
</dbReference>
<dbReference type="Pfam" id="PF24517">
    <property type="entry name" value="CBM96"/>
    <property type="match status" value="1"/>
</dbReference>
<dbReference type="PROSITE" id="PS00430">
    <property type="entry name" value="TONB_DEPENDENT_REC_1"/>
    <property type="match status" value="1"/>
</dbReference>
<gene>
    <name evidence="5" type="ORF">D7M11_25035</name>
</gene>
<dbReference type="InterPro" id="IPR017853">
    <property type="entry name" value="GH"/>
</dbReference>
<evidence type="ECO:0000313" key="5">
    <source>
        <dbReference type="EMBL" id="RKN76065.1"/>
    </source>
</evidence>
<dbReference type="Pfam" id="PF12733">
    <property type="entry name" value="Cadherin-like"/>
    <property type="match status" value="1"/>
</dbReference>
<dbReference type="Proteomes" id="UP000282311">
    <property type="component" value="Unassembled WGS sequence"/>
</dbReference>
<dbReference type="Gene3D" id="3.20.20.80">
    <property type="entry name" value="Glycosidases"/>
    <property type="match status" value="1"/>
</dbReference>
<dbReference type="PROSITE" id="PS50853">
    <property type="entry name" value="FN3"/>
    <property type="match status" value="1"/>
</dbReference>
<organism evidence="5 6">
    <name type="scientific">Paenibacillus ginsengarvi</name>
    <dbReference type="NCBI Taxonomy" id="400777"/>
    <lineage>
        <taxon>Bacteria</taxon>
        <taxon>Bacillati</taxon>
        <taxon>Bacillota</taxon>
        <taxon>Bacilli</taxon>
        <taxon>Bacillales</taxon>
        <taxon>Paenibacillaceae</taxon>
        <taxon>Paenibacillus</taxon>
    </lineage>
</organism>
<dbReference type="SUPFAM" id="SSF51445">
    <property type="entry name" value="(Trans)glycosidases"/>
    <property type="match status" value="1"/>
</dbReference>
<proteinExistence type="predicted"/>
<evidence type="ECO:0000259" key="4">
    <source>
        <dbReference type="PROSITE" id="PS50853"/>
    </source>
</evidence>
<dbReference type="InterPro" id="IPR036116">
    <property type="entry name" value="FN3_sf"/>
</dbReference>
<evidence type="ECO:0000256" key="2">
    <source>
        <dbReference type="ARBA" id="ARBA00022525"/>
    </source>
</evidence>
<dbReference type="OrthoDB" id="2563626at2"/>
<dbReference type="AlphaFoldDB" id="A0A3B0BRV7"/>
<sequence length="1022" mass="107716">MRKARFHLFRAAALGLLGTLLAVSGMLITPGDVFAASAITIDTPVDNAVVPAETITVSGTFSGVTDLKLVINGGQQADVVTDDPDADHTGTWHYSLDASKYGGQIELRVKGADAATRSTVWSAPVTLRVDRDTVQAPKVTIASPADGATVSGVVYVQVAVYASNPIGSVQVRIGSGPWQAAAPNGSYYELAWNSDGLGDRTTSIEAKAADTVGKTGYSMTTYAKTGAGTSEPVLVRSQDRAMWIWEPAAYNLFLNPGSRDVLDAFSKDTATFGSDPVTTLYIAVGGFSGVNIMEDEPGKLQNFLAWAHLNGYQVHALIAGGTNPPYLGAYAAYHDTATKQIERVINFNLASPADARFDGVNVDIEPYISPDFKSPDRFLQKQYLDGLNKMIQRRNVSGTGLAIGPAIPRWYDTSADASAIEWNGTVKPLSQHIQDITDYISIMDYRDTADGSNGLIASAQGEIDYAASIGKPNSVVIGVETLDVANSSDPYDVTFRQKGRAALEQELDKVYAAFGTTSSFGGIAIHQYDSYRALPSYWGPGGTLWSPPEDVTPPTAVTAAPTASAVDYKQITVRYGRAYDNTEVDVYRIYRSVTSGFTPGPANLAGTSRSLTFQDTGLLPNTTYYYKVAAVDVRGNVGPVSAEASAKTGTTALKPLIVSGMKLAYNGSSAEVTLRVADYATGAAVAANVGGRFTYSDGKYVTVQTTADGIMTASSEAIPAGRQVGFMARTIDAPGYYYAKAYDKPQEATLYPATGQGLTGLAISVGTLDQSFAPHVLSYSVNVDEQTEVLTVTPSAAAANAAVSVNGQPVASGTASANIPLPVGRSKIEVEVAEQSGGVYVYTITVVRAGQVTSVFPITEAAYVHETRPTENFGGGALLEVIDIPGASGGGDRIAFLKTDFDGFAGTEVNEAKLFVYVAATTAKPVTLSVDAYAQATWSETGVNWNNRPKAGSVPVGTVTVSSAGWYSVDVTGFIRSQTGGNRTVTFRIMDPNTKNTLVTIAGKADAEHKPYLIINPSASAD</sequence>
<dbReference type="EMBL" id="RBAH01000021">
    <property type="protein sequence ID" value="RKN76065.1"/>
    <property type="molecule type" value="Genomic_DNA"/>
</dbReference>
<dbReference type="SUPFAM" id="SSF49265">
    <property type="entry name" value="Fibronectin type III"/>
    <property type="match status" value="1"/>
</dbReference>
<reference evidence="5 6" key="1">
    <citation type="journal article" date="2007" name="Int. J. Syst. Evol. Microbiol.">
        <title>Paenibacillus ginsengarvi sp. nov., isolated from soil from ginseng cultivation.</title>
        <authorList>
            <person name="Yoon M.H."/>
            <person name="Ten L.N."/>
            <person name="Im W.T."/>
        </authorList>
    </citation>
    <scope>NUCLEOTIDE SEQUENCE [LARGE SCALE GENOMIC DNA]</scope>
    <source>
        <strain evidence="5 6">KCTC 13059</strain>
    </source>
</reference>
<dbReference type="InterPro" id="IPR025883">
    <property type="entry name" value="Cadherin-like_domain"/>
</dbReference>
<keyword evidence="6" id="KW-1185">Reference proteome</keyword>
<evidence type="ECO:0000256" key="1">
    <source>
        <dbReference type="ARBA" id="ARBA00004613"/>
    </source>
</evidence>
<accession>A0A3B0BRV7</accession>
<dbReference type="InterPro" id="IPR010916">
    <property type="entry name" value="TonB_box_CS"/>
</dbReference>
<dbReference type="Gene3D" id="2.60.40.10">
    <property type="entry name" value="Immunoglobulins"/>
    <property type="match status" value="3"/>
</dbReference>
<comment type="subcellular location">
    <subcellularLocation>
        <location evidence="1">Secreted</location>
    </subcellularLocation>
</comment>
<dbReference type="RefSeq" id="WP_120749997.1">
    <property type="nucleotide sequence ID" value="NZ_RBAH01000021.1"/>
</dbReference>
<evidence type="ECO:0000313" key="6">
    <source>
        <dbReference type="Proteomes" id="UP000282311"/>
    </source>
</evidence>